<keyword evidence="2" id="KW-1185">Reference proteome</keyword>
<protein>
    <submittedName>
        <fullName evidence="1">(Atlantic silverside) hypothetical protein</fullName>
    </submittedName>
</protein>
<proteinExistence type="predicted"/>
<gene>
    <name evidence="1" type="ORF">MMEN_LOCUS21678</name>
</gene>
<dbReference type="Proteomes" id="UP000677803">
    <property type="component" value="Unassembled WGS sequence"/>
</dbReference>
<dbReference type="EMBL" id="CAJRST010041110">
    <property type="protein sequence ID" value="CAG6021462.1"/>
    <property type="molecule type" value="Genomic_DNA"/>
</dbReference>
<sequence length="162" mass="17348">MAEASSGTPSCWRITLQLQSSVIGGRPHVTRGTLLAATARVPTGAYSSLSCQGQAGQEQELQSTHHLPLRGDFPLDDATDNRLGTTCEKWCCNYSLGQRDLPSADCPTSSLFSSFRDSSTSQFSQPSELPYLDCMFRSAANGPQPSCTSVDGHQCAGISNWP</sequence>
<accession>A0A8S4BX72</accession>
<name>A0A8S4BX72_9TELE</name>
<comment type="caution">
    <text evidence="1">The sequence shown here is derived from an EMBL/GenBank/DDBJ whole genome shotgun (WGS) entry which is preliminary data.</text>
</comment>
<evidence type="ECO:0000313" key="1">
    <source>
        <dbReference type="EMBL" id="CAG6021462.1"/>
    </source>
</evidence>
<organism evidence="1 2">
    <name type="scientific">Menidia menidia</name>
    <name type="common">Atlantic silverside</name>
    <dbReference type="NCBI Taxonomy" id="238744"/>
    <lineage>
        <taxon>Eukaryota</taxon>
        <taxon>Metazoa</taxon>
        <taxon>Chordata</taxon>
        <taxon>Craniata</taxon>
        <taxon>Vertebrata</taxon>
        <taxon>Euteleostomi</taxon>
        <taxon>Actinopterygii</taxon>
        <taxon>Neopterygii</taxon>
        <taxon>Teleostei</taxon>
        <taxon>Neoteleostei</taxon>
        <taxon>Acanthomorphata</taxon>
        <taxon>Ovalentaria</taxon>
        <taxon>Atherinomorphae</taxon>
        <taxon>Atheriniformes</taxon>
        <taxon>Atherinopsidae</taxon>
        <taxon>Menidiinae</taxon>
        <taxon>Menidia</taxon>
    </lineage>
</organism>
<dbReference type="AlphaFoldDB" id="A0A8S4BX72"/>
<evidence type="ECO:0000313" key="2">
    <source>
        <dbReference type="Proteomes" id="UP000677803"/>
    </source>
</evidence>
<reference evidence="1" key="1">
    <citation type="submission" date="2021-05" db="EMBL/GenBank/DDBJ databases">
        <authorList>
            <person name="Tigano A."/>
        </authorList>
    </citation>
    <scope>NUCLEOTIDE SEQUENCE</scope>
</reference>